<sequence>MTVEARLVHSIKRRKGVVILRSEVAPLGSAAQVGRVLAKLVSDGRLVRVSRGVYAKTRVNRFTGQLAPAAPFEVIAAETFRKLRIAVQLGRLTREYNAGATTQIPVDGAVCTGRRRIRRKIQVGSRAVKYDK</sequence>
<evidence type="ECO:0000313" key="1">
    <source>
        <dbReference type="EMBL" id="MFC5431082.1"/>
    </source>
</evidence>
<keyword evidence="2" id="KW-1185">Reference proteome</keyword>
<evidence type="ECO:0000313" key="2">
    <source>
        <dbReference type="Proteomes" id="UP001596103"/>
    </source>
</evidence>
<dbReference type="EMBL" id="JBHSMP010000028">
    <property type="protein sequence ID" value="MFC5431082.1"/>
    <property type="molecule type" value="Genomic_DNA"/>
</dbReference>
<accession>A0ABW0JD54</accession>
<dbReference type="Pfam" id="PF19570">
    <property type="entry name" value="DUF6088"/>
    <property type="match status" value="1"/>
</dbReference>
<name>A0ABW0JD54_9BURK</name>
<organism evidence="1 2">
    <name type="scientific">Paraburkholderia denitrificans</name>
    <dbReference type="NCBI Taxonomy" id="694025"/>
    <lineage>
        <taxon>Bacteria</taxon>
        <taxon>Pseudomonadati</taxon>
        <taxon>Pseudomonadota</taxon>
        <taxon>Betaproteobacteria</taxon>
        <taxon>Burkholderiales</taxon>
        <taxon>Burkholderiaceae</taxon>
        <taxon>Paraburkholderia</taxon>
    </lineage>
</organism>
<protein>
    <submittedName>
        <fullName evidence="1">DUF6088 family protein</fullName>
    </submittedName>
</protein>
<reference evidence="2" key="1">
    <citation type="journal article" date="2019" name="Int. J. Syst. Evol. Microbiol.">
        <title>The Global Catalogue of Microorganisms (GCM) 10K type strain sequencing project: providing services to taxonomists for standard genome sequencing and annotation.</title>
        <authorList>
            <consortium name="The Broad Institute Genomics Platform"/>
            <consortium name="The Broad Institute Genome Sequencing Center for Infectious Disease"/>
            <person name="Wu L."/>
            <person name="Ma J."/>
        </authorList>
    </citation>
    <scope>NUCLEOTIDE SEQUENCE [LARGE SCALE GENOMIC DNA]</scope>
    <source>
        <strain evidence="2">CCUG 56042</strain>
    </source>
</reference>
<gene>
    <name evidence="1" type="ORF">ACFPTO_20085</name>
</gene>
<proteinExistence type="predicted"/>
<dbReference type="RefSeq" id="WP_377714058.1">
    <property type="nucleotide sequence ID" value="NZ_JBHSMP010000028.1"/>
</dbReference>
<comment type="caution">
    <text evidence="1">The sequence shown here is derived from an EMBL/GenBank/DDBJ whole genome shotgun (WGS) entry which is preliminary data.</text>
</comment>
<dbReference type="InterPro" id="IPR045738">
    <property type="entry name" value="DUF6088"/>
</dbReference>
<dbReference type="Proteomes" id="UP001596103">
    <property type="component" value="Unassembled WGS sequence"/>
</dbReference>